<comment type="caution">
    <text evidence="9">The sequence shown here is derived from an EMBL/GenBank/DDBJ whole genome shotgun (WGS) entry which is preliminary data.</text>
</comment>
<accession>A0A420IB99</accession>
<feature type="coiled-coil region" evidence="8">
    <location>
        <begin position="89"/>
        <end position="137"/>
    </location>
</feature>
<evidence type="ECO:0000256" key="5">
    <source>
        <dbReference type="ARBA" id="ARBA00023054"/>
    </source>
</evidence>
<dbReference type="AlphaFoldDB" id="A0A420IB99"/>
<sequence>MATSQVSSQEETLRALLDQINAQVALLNELRLSVTPVETEPCSDPVAYHRQLCCLTATYQYLTNSQPYLPIGDFVLPDLLAVRSTSQVIRETQVAINDYELSLQEVKRRLEEEQADNEDAKLIQAEIKLRISSLEQEIKINNKKSPHDLERENFLELQRKKNRYDNETTDLMLAFNSFIEQHLAPMLAVEELGGPIVGQIIDIHDEILQGEFNSQGKAKKVKLQENKRQRRISQIWSSQPPNEEKYDEKCAAATEMKSLIKELLNKMPDESINFPDAYIKLHRESAAARFLVRSKIAQFHPRDANRLRLIDFGNEIDD</sequence>
<evidence type="ECO:0000313" key="10">
    <source>
        <dbReference type="Proteomes" id="UP000285326"/>
    </source>
</evidence>
<evidence type="ECO:0000256" key="7">
    <source>
        <dbReference type="ARBA" id="ARBA00023328"/>
    </source>
</evidence>
<keyword evidence="5 8" id="KW-0175">Coiled coil</keyword>
<proteinExistence type="inferred from homology"/>
<keyword evidence="6" id="KW-0539">Nucleus</keyword>
<protein>
    <submittedName>
        <fullName evidence="9">Uncharacterized protein</fullName>
    </submittedName>
</protein>
<evidence type="ECO:0000256" key="1">
    <source>
        <dbReference type="ARBA" id="ARBA00004123"/>
    </source>
</evidence>
<dbReference type="GO" id="GO:0000775">
    <property type="term" value="C:chromosome, centromeric region"/>
    <property type="evidence" value="ECO:0007669"/>
    <property type="project" value="UniProtKB-SubCell"/>
</dbReference>
<evidence type="ECO:0000256" key="4">
    <source>
        <dbReference type="ARBA" id="ARBA00022454"/>
    </source>
</evidence>
<keyword evidence="7" id="KW-0137">Centromere</keyword>
<dbReference type="GO" id="GO:0005634">
    <property type="term" value="C:nucleus"/>
    <property type="evidence" value="ECO:0007669"/>
    <property type="project" value="UniProtKB-SubCell"/>
</dbReference>
<reference evidence="9 10" key="1">
    <citation type="journal article" date="2018" name="BMC Genomics">
        <title>Comparative genome analyses reveal sequence features reflecting distinct modes of host-adaptation between dicot and monocot powdery mildew.</title>
        <authorList>
            <person name="Wu Y."/>
            <person name="Ma X."/>
            <person name="Pan Z."/>
            <person name="Kale S.D."/>
            <person name="Song Y."/>
            <person name="King H."/>
            <person name="Zhang Q."/>
            <person name="Presley C."/>
            <person name="Deng X."/>
            <person name="Wei C.I."/>
            <person name="Xiao S."/>
        </authorList>
    </citation>
    <scope>NUCLEOTIDE SEQUENCE [LARGE SCALE GENOMIC DNA]</scope>
    <source>
        <strain evidence="9">UMSG1</strain>
    </source>
</reference>
<dbReference type="GO" id="GO:0000070">
    <property type="term" value="P:mitotic sister chromatid segregation"/>
    <property type="evidence" value="ECO:0007669"/>
    <property type="project" value="TreeGrafter"/>
</dbReference>
<dbReference type="EMBL" id="MCBS01025017">
    <property type="protein sequence ID" value="RKF71820.1"/>
    <property type="molecule type" value="Genomic_DNA"/>
</dbReference>
<dbReference type="PANTHER" id="PTHR14401:SF6">
    <property type="entry name" value="CENTROMERE PROTEIN K"/>
    <property type="match status" value="1"/>
</dbReference>
<dbReference type="GO" id="GO:0051382">
    <property type="term" value="P:kinetochore assembly"/>
    <property type="evidence" value="ECO:0007669"/>
    <property type="project" value="InterPro"/>
</dbReference>
<organism evidence="9 10">
    <name type="scientific">Golovinomyces cichoracearum</name>
    <dbReference type="NCBI Taxonomy" id="62708"/>
    <lineage>
        <taxon>Eukaryota</taxon>
        <taxon>Fungi</taxon>
        <taxon>Dikarya</taxon>
        <taxon>Ascomycota</taxon>
        <taxon>Pezizomycotina</taxon>
        <taxon>Leotiomycetes</taxon>
        <taxon>Erysiphales</taxon>
        <taxon>Erysiphaceae</taxon>
        <taxon>Golovinomyces</taxon>
    </lineage>
</organism>
<dbReference type="PANTHER" id="PTHR14401">
    <property type="entry name" value="CENTROMERE PROTEIN K"/>
    <property type="match status" value="1"/>
</dbReference>
<evidence type="ECO:0000256" key="2">
    <source>
        <dbReference type="ARBA" id="ARBA00004584"/>
    </source>
</evidence>
<keyword evidence="4" id="KW-0158">Chromosome</keyword>
<gene>
    <name evidence="9" type="ORF">GcM1_250231</name>
</gene>
<evidence type="ECO:0000256" key="8">
    <source>
        <dbReference type="SAM" id="Coils"/>
    </source>
</evidence>
<evidence type="ECO:0000256" key="6">
    <source>
        <dbReference type="ARBA" id="ARBA00023242"/>
    </source>
</evidence>
<dbReference type="InterPro" id="IPR020993">
    <property type="entry name" value="Centromere_CenpK"/>
</dbReference>
<comment type="subcellular location">
    <subcellularLocation>
        <location evidence="2">Chromosome</location>
        <location evidence="2">Centromere</location>
    </subcellularLocation>
    <subcellularLocation>
        <location evidence="1">Nucleus</location>
    </subcellularLocation>
</comment>
<name>A0A420IB99_9PEZI</name>
<dbReference type="Proteomes" id="UP000285326">
    <property type="component" value="Unassembled WGS sequence"/>
</dbReference>
<comment type="similarity">
    <text evidence="3">Belongs to the CENP-K/MCM22 family.</text>
</comment>
<evidence type="ECO:0000313" key="9">
    <source>
        <dbReference type="EMBL" id="RKF71820.1"/>
    </source>
</evidence>
<evidence type="ECO:0000256" key="3">
    <source>
        <dbReference type="ARBA" id="ARBA00005795"/>
    </source>
</evidence>